<accession>A0A1C4CSZ0</accession>
<dbReference type="STRING" id="1335309.GA0116948_104279"/>
<proteinExistence type="inferred from homology"/>
<dbReference type="OrthoDB" id="9791261at2"/>
<evidence type="ECO:0000256" key="1">
    <source>
        <dbReference type="ARBA" id="ARBA00007613"/>
    </source>
</evidence>
<dbReference type="InterPro" id="IPR003423">
    <property type="entry name" value="OMP_efflux"/>
</dbReference>
<dbReference type="Proteomes" id="UP000242818">
    <property type="component" value="Unassembled WGS sequence"/>
</dbReference>
<dbReference type="Gene3D" id="1.20.1600.10">
    <property type="entry name" value="Outer membrane efflux proteins (OEP)"/>
    <property type="match status" value="1"/>
</dbReference>
<evidence type="ECO:0000313" key="3">
    <source>
        <dbReference type="Proteomes" id="UP000242818"/>
    </source>
</evidence>
<dbReference type="PANTHER" id="PTHR30203:SF23">
    <property type="entry name" value="OUTER MEMBRANE EFFLUX PROTEIN"/>
    <property type="match status" value="1"/>
</dbReference>
<reference evidence="2 3" key="1">
    <citation type="submission" date="2016-08" db="EMBL/GenBank/DDBJ databases">
        <authorList>
            <person name="Seilhamer J.J."/>
        </authorList>
    </citation>
    <scope>NUCLEOTIDE SEQUENCE [LARGE SCALE GENOMIC DNA]</scope>
    <source>
        <strain evidence="2 3">A37T2</strain>
    </source>
</reference>
<dbReference type="GO" id="GO:0015562">
    <property type="term" value="F:efflux transmembrane transporter activity"/>
    <property type="evidence" value="ECO:0007669"/>
    <property type="project" value="InterPro"/>
</dbReference>
<evidence type="ECO:0000313" key="2">
    <source>
        <dbReference type="EMBL" id="SCC22141.1"/>
    </source>
</evidence>
<protein>
    <submittedName>
        <fullName evidence="2">Outer membrane protein, cobalt-zinc-cadmium efflux system</fullName>
    </submittedName>
</protein>
<organism evidence="2 3">
    <name type="scientific">Chitinophaga costaii</name>
    <dbReference type="NCBI Taxonomy" id="1335309"/>
    <lineage>
        <taxon>Bacteria</taxon>
        <taxon>Pseudomonadati</taxon>
        <taxon>Bacteroidota</taxon>
        <taxon>Chitinophagia</taxon>
        <taxon>Chitinophagales</taxon>
        <taxon>Chitinophagaceae</taxon>
        <taxon>Chitinophaga</taxon>
    </lineage>
</organism>
<dbReference type="SUPFAM" id="SSF56954">
    <property type="entry name" value="Outer membrane efflux proteins (OEP)"/>
    <property type="match status" value="1"/>
</dbReference>
<dbReference type="EMBL" id="FMAR01000004">
    <property type="protein sequence ID" value="SCC22141.1"/>
    <property type="molecule type" value="Genomic_DNA"/>
</dbReference>
<dbReference type="Pfam" id="PF02321">
    <property type="entry name" value="OEP"/>
    <property type="match status" value="2"/>
</dbReference>
<sequence length="433" mass="49689">MIFASEISIRMICRFLILFPLVFCFQRSMAQQADTLSLTLPQAEQQLLQKNIPLLAQRYSLDSAQATIVTARLWDNPTLYLENVLYNQNNSRVLDFSSEGERAAQLSQVFKIAGQRNRAVKVAQSGSRMTEYQFYDLLRTLRFTLRDDFYRLYFAEQSINLYGEQIISLQKILHAFEDQLKQGNVSLKDVLRIRSLLYDLQSDEAQAHQDLQSTLSDLQQLLRIPATTPVKPVLPDGALQPPAVTVFSYPQLLDSARANRYDLKMAQENVNYNDLNLRLQRSLAIPDVAVGLTYDRQGNFRPNYNGLSLSIPVPAWNRNQGNIKMAHASLESSKLQLQGTQDQLEHDVMDSYQQALRTQQMLQQVDPAFASDYNHLLGEVQKNFQAHNLNLLEFIDLYDSYRETVLKLNNLRYNELQALENVNYSTGSSIFQL</sequence>
<comment type="similarity">
    <text evidence="1">Belongs to the outer membrane factor (OMF) (TC 1.B.17) family.</text>
</comment>
<keyword evidence="3" id="KW-1185">Reference proteome</keyword>
<dbReference type="PANTHER" id="PTHR30203">
    <property type="entry name" value="OUTER MEMBRANE CATION EFFLUX PROTEIN"/>
    <property type="match status" value="1"/>
</dbReference>
<name>A0A1C4CSZ0_9BACT</name>
<dbReference type="InterPro" id="IPR010131">
    <property type="entry name" value="MdtP/NodT-like"/>
</dbReference>
<dbReference type="AlphaFoldDB" id="A0A1C4CSZ0"/>
<gene>
    <name evidence="2" type="ORF">GA0116948_104279</name>
</gene>